<keyword evidence="6" id="KW-1185">Reference proteome</keyword>
<feature type="domain" description="ABC transporter" evidence="4">
    <location>
        <begin position="24"/>
        <end position="260"/>
    </location>
</feature>
<comment type="caution">
    <text evidence="5">The sequence shown here is derived from an EMBL/GenBank/DDBJ whole genome shotgun (WGS) entry which is preliminary data.</text>
</comment>
<dbReference type="RefSeq" id="WP_345232590.1">
    <property type="nucleotide sequence ID" value="NZ_BAABIQ010000040.1"/>
</dbReference>
<keyword evidence="3 5" id="KW-0067">ATP-binding</keyword>
<dbReference type="PANTHER" id="PTHR42781:SF4">
    <property type="entry name" value="SPERMIDINE_PUTRESCINE IMPORT ATP-BINDING PROTEIN POTA"/>
    <property type="match status" value="1"/>
</dbReference>
<sequence length="353" mass="39686">MTNNISASCSIPLPDEQQPGLAYIHVERLSKRFSDKPDSLGLRDLSFELEEGNITAIIGESGSGKTTLLRLIYGLLKPDTGMVYFKGRKIPNPEDKLIPGHESMRLVSQHFDDLNTYANVWDNVASRLSNTNLQEKQEKTEIALSSLNILRLARQRVADLSGGERQRVAIARALVTGPEVLLMDEPFNQVDASFRDHLQRDIRKIVDEIGLTVIMVSHDPAEVLAMANALLVLKDGQLMASGSPKRLYNDPPNGYTARLLAKSNVLVAEEMAALLPEVTIEGKEMIIHPEWIQIIESENEAMFTIQAILFKGFYEEIVLSRNTLELRCINHFPNRYQVGQRVMIEIVDYKVFT</sequence>
<dbReference type="InterPro" id="IPR027417">
    <property type="entry name" value="P-loop_NTPase"/>
</dbReference>
<evidence type="ECO:0000259" key="4">
    <source>
        <dbReference type="PROSITE" id="PS50893"/>
    </source>
</evidence>
<evidence type="ECO:0000256" key="3">
    <source>
        <dbReference type="ARBA" id="ARBA00022840"/>
    </source>
</evidence>
<dbReference type="PROSITE" id="PS50893">
    <property type="entry name" value="ABC_TRANSPORTER_2"/>
    <property type="match status" value="1"/>
</dbReference>
<evidence type="ECO:0000256" key="2">
    <source>
        <dbReference type="ARBA" id="ARBA00022741"/>
    </source>
</evidence>
<dbReference type="SMART" id="SM00382">
    <property type="entry name" value="AAA"/>
    <property type="match status" value="1"/>
</dbReference>
<dbReference type="InterPro" id="IPR050093">
    <property type="entry name" value="ABC_SmlMolc_Importer"/>
</dbReference>
<dbReference type="InterPro" id="IPR017871">
    <property type="entry name" value="ABC_transporter-like_CS"/>
</dbReference>
<dbReference type="PANTHER" id="PTHR42781">
    <property type="entry name" value="SPERMIDINE/PUTRESCINE IMPORT ATP-BINDING PROTEIN POTA"/>
    <property type="match status" value="1"/>
</dbReference>
<dbReference type="InterPro" id="IPR003439">
    <property type="entry name" value="ABC_transporter-like_ATP-bd"/>
</dbReference>
<keyword evidence="2" id="KW-0547">Nucleotide-binding</keyword>
<organism evidence="5 6">
    <name type="scientific">Olivibacter ginsenosidimutans</name>
    <dbReference type="NCBI Taxonomy" id="1176537"/>
    <lineage>
        <taxon>Bacteria</taxon>
        <taxon>Pseudomonadati</taxon>
        <taxon>Bacteroidota</taxon>
        <taxon>Sphingobacteriia</taxon>
        <taxon>Sphingobacteriales</taxon>
        <taxon>Sphingobacteriaceae</taxon>
        <taxon>Olivibacter</taxon>
    </lineage>
</organism>
<dbReference type="Proteomes" id="UP001501411">
    <property type="component" value="Unassembled WGS sequence"/>
</dbReference>
<dbReference type="SUPFAM" id="SSF52540">
    <property type="entry name" value="P-loop containing nucleoside triphosphate hydrolases"/>
    <property type="match status" value="1"/>
</dbReference>
<dbReference type="PROSITE" id="PS00211">
    <property type="entry name" value="ABC_TRANSPORTER_1"/>
    <property type="match status" value="1"/>
</dbReference>
<protein>
    <submittedName>
        <fullName evidence="5">ABC transporter ATP-binding protein</fullName>
    </submittedName>
</protein>
<dbReference type="GO" id="GO:0005524">
    <property type="term" value="F:ATP binding"/>
    <property type="evidence" value="ECO:0007669"/>
    <property type="project" value="UniProtKB-KW"/>
</dbReference>
<evidence type="ECO:0000313" key="5">
    <source>
        <dbReference type="EMBL" id="GAA4798931.1"/>
    </source>
</evidence>
<keyword evidence="1" id="KW-0813">Transport</keyword>
<dbReference type="Pfam" id="PF00005">
    <property type="entry name" value="ABC_tran"/>
    <property type="match status" value="1"/>
</dbReference>
<name>A0ABP9BTB7_9SPHI</name>
<dbReference type="Gene3D" id="3.40.50.300">
    <property type="entry name" value="P-loop containing nucleotide triphosphate hydrolases"/>
    <property type="match status" value="1"/>
</dbReference>
<accession>A0ABP9BTB7</accession>
<dbReference type="InterPro" id="IPR003593">
    <property type="entry name" value="AAA+_ATPase"/>
</dbReference>
<evidence type="ECO:0000313" key="6">
    <source>
        <dbReference type="Proteomes" id="UP001501411"/>
    </source>
</evidence>
<dbReference type="EMBL" id="BAABIQ010000040">
    <property type="protein sequence ID" value="GAA4798931.1"/>
    <property type="molecule type" value="Genomic_DNA"/>
</dbReference>
<evidence type="ECO:0000256" key="1">
    <source>
        <dbReference type="ARBA" id="ARBA00022448"/>
    </source>
</evidence>
<reference evidence="6" key="1">
    <citation type="journal article" date="2019" name="Int. J. Syst. Evol. Microbiol.">
        <title>The Global Catalogue of Microorganisms (GCM) 10K type strain sequencing project: providing services to taxonomists for standard genome sequencing and annotation.</title>
        <authorList>
            <consortium name="The Broad Institute Genomics Platform"/>
            <consortium name="The Broad Institute Genome Sequencing Center for Infectious Disease"/>
            <person name="Wu L."/>
            <person name="Ma J."/>
        </authorList>
    </citation>
    <scope>NUCLEOTIDE SEQUENCE [LARGE SCALE GENOMIC DNA]</scope>
    <source>
        <strain evidence="6">JCM 18200</strain>
    </source>
</reference>
<gene>
    <name evidence="5" type="ORF">GCM10023231_29610</name>
</gene>
<proteinExistence type="predicted"/>